<reference evidence="3" key="1">
    <citation type="submission" date="2024-06" db="EMBL/GenBank/DDBJ databases">
        <title>Multi-omics analyses provide insights into the biosynthesis of the anticancer antibiotic pleurotin in Hohenbuehelia grisea.</title>
        <authorList>
            <person name="Weaver J.A."/>
            <person name="Alberti F."/>
        </authorList>
    </citation>
    <scope>NUCLEOTIDE SEQUENCE [LARGE SCALE GENOMIC DNA]</scope>
    <source>
        <strain evidence="3">T-177</strain>
    </source>
</reference>
<dbReference type="InterPro" id="IPR001810">
    <property type="entry name" value="F-box_dom"/>
</dbReference>
<dbReference type="Proteomes" id="UP001556367">
    <property type="component" value="Unassembled WGS sequence"/>
</dbReference>
<dbReference type="PROSITE" id="PS50181">
    <property type="entry name" value="FBOX"/>
    <property type="match status" value="1"/>
</dbReference>
<dbReference type="Gene3D" id="1.20.1280.50">
    <property type="match status" value="1"/>
</dbReference>
<dbReference type="InterPro" id="IPR036047">
    <property type="entry name" value="F-box-like_dom_sf"/>
</dbReference>
<organism evidence="2 3">
    <name type="scientific">Hohenbuehelia grisea</name>
    <dbReference type="NCBI Taxonomy" id="104357"/>
    <lineage>
        <taxon>Eukaryota</taxon>
        <taxon>Fungi</taxon>
        <taxon>Dikarya</taxon>
        <taxon>Basidiomycota</taxon>
        <taxon>Agaricomycotina</taxon>
        <taxon>Agaricomycetes</taxon>
        <taxon>Agaricomycetidae</taxon>
        <taxon>Agaricales</taxon>
        <taxon>Pleurotineae</taxon>
        <taxon>Pleurotaceae</taxon>
        <taxon>Hohenbuehelia</taxon>
    </lineage>
</organism>
<evidence type="ECO:0000313" key="2">
    <source>
        <dbReference type="EMBL" id="KAL0960093.1"/>
    </source>
</evidence>
<proteinExistence type="predicted"/>
<evidence type="ECO:0000313" key="3">
    <source>
        <dbReference type="Proteomes" id="UP001556367"/>
    </source>
</evidence>
<sequence>MDLKESYLGIQNPIYRLPDELLVIIFDLIVQDDQLSYGVVNSNPVFTQVCRHWRTVSLDTSSLWRRICLAHPIAWINEVFRRSQSQPLILWHNYDPDPENGDGAIDDIPAIALSEPWRIEELSLCTSSANFRSCVALSQPLLLARSITLANESLDPDAFTLPDDIFGGHTPRLRELTLFNCIPPWKSPCWTGLTSLYLVLPCTSPPKMHLSRIMECLQVMPMLQTLELWEEYAYDSPGDDLSAWDEKTNILMPHLSKITIRADWECFRMLNFISGPKISNVTLTLLESFSADNFAMCGVTRIASIVANAFSSLHTLDFDWDGFTESFRITLKGDSDIEFKCSLHAVDYFHVSQGA</sequence>
<comment type="caution">
    <text evidence="2">The sequence shown here is derived from an EMBL/GenBank/DDBJ whole genome shotgun (WGS) entry which is preliminary data.</text>
</comment>
<gene>
    <name evidence="2" type="ORF">HGRIS_011737</name>
</gene>
<dbReference type="EMBL" id="JASNQZ010000002">
    <property type="protein sequence ID" value="KAL0960093.1"/>
    <property type="molecule type" value="Genomic_DNA"/>
</dbReference>
<keyword evidence="3" id="KW-1185">Reference proteome</keyword>
<feature type="domain" description="F-box" evidence="1">
    <location>
        <begin position="11"/>
        <end position="67"/>
    </location>
</feature>
<accession>A0ABR3JW14</accession>
<protein>
    <recommendedName>
        <fullName evidence="1">F-box domain-containing protein</fullName>
    </recommendedName>
</protein>
<evidence type="ECO:0000259" key="1">
    <source>
        <dbReference type="PROSITE" id="PS50181"/>
    </source>
</evidence>
<dbReference type="SUPFAM" id="SSF52047">
    <property type="entry name" value="RNI-like"/>
    <property type="match status" value="1"/>
</dbReference>
<dbReference type="Pfam" id="PF12937">
    <property type="entry name" value="F-box-like"/>
    <property type="match status" value="1"/>
</dbReference>
<dbReference type="SUPFAM" id="SSF81383">
    <property type="entry name" value="F-box domain"/>
    <property type="match status" value="1"/>
</dbReference>
<name>A0ABR3JW14_9AGAR</name>